<dbReference type="GO" id="GO:0008684">
    <property type="term" value="F:2-oxopent-4-enoate hydratase activity"/>
    <property type="evidence" value="ECO:0007669"/>
    <property type="project" value="TreeGrafter"/>
</dbReference>
<dbReference type="GO" id="GO:0005737">
    <property type="term" value="C:cytoplasm"/>
    <property type="evidence" value="ECO:0007669"/>
    <property type="project" value="TreeGrafter"/>
</dbReference>
<dbReference type="RefSeq" id="WP_119973110.1">
    <property type="nucleotide sequence ID" value="NZ_JBHSQA010000015.1"/>
</dbReference>
<dbReference type="Proteomes" id="UP000272015">
    <property type="component" value="Unassembled WGS sequence"/>
</dbReference>
<accession>A0A3A5MPK8</accession>
<evidence type="ECO:0008006" key="3">
    <source>
        <dbReference type="Google" id="ProtNLM"/>
    </source>
</evidence>
<dbReference type="PANTHER" id="PTHR30143:SF0">
    <property type="entry name" value="2-KETO-4-PENTENOATE HYDRATASE"/>
    <property type="match status" value="1"/>
</dbReference>
<dbReference type="EMBL" id="QZVS01000069">
    <property type="protein sequence ID" value="RJT89759.1"/>
    <property type="molecule type" value="Genomic_DNA"/>
</dbReference>
<dbReference type="AlphaFoldDB" id="A0A3A5MPK8"/>
<protein>
    <recommendedName>
        <fullName evidence="3">2-keto-4-pentenoate hydratase</fullName>
    </recommendedName>
</protein>
<dbReference type="InterPro" id="IPR036663">
    <property type="entry name" value="Fumarylacetoacetase_C_sf"/>
</dbReference>
<evidence type="ECO:0000313" key="2">
    <source>
        <dbReference type="Proteomes" id="UP000272015"/>
    </source>
</evidence>
<evidence type="ECO:0000313" key="1">
    <source>
        <dbReference type="EMBL" id="RJT89759.1"/>
    </source>
</evidence>
<reference evidence="1 2" key="1">
    <citation type="submission" date="2018-09" db="EMBL/GenBank/DDBJ databases">
        <title>Novel species of Cryobacterium.</title>
        <authorList>
            <person name="Liu Q."/>
            <person name="Xin Y.-H."/>
        </authorList>
    </citation>
    <scope>NUCLEOTIDE SEQUENCE [LARGE SCALE GENOMIC DNA]</scope>
    <source>
        <strain evidence="1 2">Hh39</strain>
    </source>
</reference>
<organism evidence="1 2">
    <name type="scientific">Cryobacterium melibiosiphilum</name>
    <dbReference type="NCBI Taxonomy" id="995039"/>
    <lineage>
        <taxon>Bacteria</taxon>
        <taxon>Bacillati</taxon>
        <taxon>Actinomycetota</taxon>
        <taxon>Actinomycetes</taxon>
        <taxon>Micrococcales</taxon>
        <taxon>Microbacteriaceae</taxon>
        <taxon>Cryobacterium</taxon>
    </lineage>
</organism>
<dbReference type="InterPro" id="IPR050772">
    <property type="entry name" value="Hydratase-Decarb/MhpD_sf"/>
</dbReference>
<proteinExistence type="predicted"/>
<dbReference type="SUPFAM" id="SSF56529">
    <property type="entry name" value="FAH"/>
    <property type="match status" value="1"/>
</dbReference>
<name>A0A3A5MPK8_9MICO</name>
<keyword evidence="2" id="KW-1185">Reference proteome</keyword>
<comment type="caution">
    <text evidence="1">The sequence shown here is derived from an EMBL/GenBank/DDBJ whole genome shotgun (WGS) entry which is preliminary data.</text>
</comment>
<dbReference type="Gene3D" id="3.90.850.10">
    <property type="entry name" value="Fumarylacetoacetase-like, C-terminal domain"/>
    <property type="match status" value="1"/>
</dbReference>
<dbReference type="OrthoDB" id="9792137at2"/>
<gene>
    <name evidence="1" type="ORF">D6T64_05940</name>
</gene>
<dbReference type="PANTHER" id="PTHR30143">
    <property type="entry name" value="ACID HYDRATASE"/>
    <property type="match status" value="1"/>
</dbReference>
<sequence length="262" mass="28180">MTININATADRLIEAKRTGIPLELLIGSGEPADSPLDALRVAQEVVRRRVREGDRQVGFKLGNIAKAMQEKFRVSEPDYGPLLARQFYPENLRISADEFIAPYVELEPGFVLKSDLGGPNVTAFDVISATDYVVPAIEIIDSRVKNWNIGILDTIADGGSVGGVIVGAQPRRLSEVDLADTHGEVRFDGKVVASGNTSAIYGNPVSAVAWLCRRVAEYGITFKAGDFILPGSCLAAERLHPGTKVTGTFAGWGSVSFEYTAV</sequence>